<evidence type="ECO:0000256" key="2">
    <source>
        <dbReference type="ARBA" id="ARBA00023002"/>
    </source>
</evidence>
<comment type="similarity">
    <text evidence="1">Belongs to the aldo/keto reductase family.</text>
</comment>
<name>A0A5N6K4T3_MONLA</name>
<dbReference type="Gene3D" id="3.20.20.100">
    <property type="entry name" value="NADP-dependent oxidoreductase domain"/>
    <property type="match status" value="1"/>
</dbReference>
<evidence type="ECO:0000256" key="1">
    <source>
        <dbReference type="ARBA" id="ARBA00007905"/>
    </source>
</evidence>
<dbReference type="CDD" id="cd19071">
    <property type="entry name" value="AKR_AKR1-5-like"/>
    <property type="match status" value="1"/>
</dbReference>
<accession>A0A5N6K4T3</accession>
<dbReference type="PANTHER" id="PTHR43827">
    <property type="entry name" value="2,5-DIKETO-D-GLUCONIC ACID REDUCTASE"/>
    <property type="match status" value="1"/>
</dbReference>
<sequence>MSLIMRAYSVRGSKKVIIERISQFKVALFLLPRTFIMTSEATHSTREESFNINSKLFSKREELSTVGIPQLGFGVYQSHGQKCIDATIAALRAGYRHVDTAQYYANEKEVSIAVKEFIKESGINRSDIFITTKILVPGGSVEKSYQKCLESIEAIDGKDGYVDLFLIHSSSSGSSGRKEMWQALEKLYLEKKARMIGVSNWGIGHIEELKNFAEVWPPAVNQIELHPFCQQRAAVDYCNLHNIHVEAYCPLVRNKRSDDPTLNLVASTHKKTVAQVLIRYALQKGWIPLPKSETPSRIVENANVYDFDLSKDEMQKLDNLDEAEKGAIVQAVSNEL</sequence>
<reference evidence="4 5" key="1">
    <citation type="submission" date="2019-06" db="EMBL/GenBank/DDBJ databases">
        <title>Genome Sequence of the Brown Rot Fungal Pathogen Monilinia laxa.</title>
        <authorList>
            <person name="De Miccolis Angelini R.M."/>
            <person name="Landi L."/>
            <person name="Abate D."/>
            <person name="Pollastro S."/>
            <person name="Romanazzi G."/>
            <person name="Faretra F."/>
        </authorList>
    </citation>
    <scope>NUCLEOTIDE SEQUENCE [LARGE SCALE GENOMIC DNA]</scope>
    <source>
        <strain evidence="4 5">Mlax316</strain>
    </source>
</reference>
<organism evidence="4 5">
    <name type="scientific">Monilinia laxa</name>
    <name type="common">Brown rot fungus</name>
    <name type="synonym">Sclerotinia laxa</name>
    <dbReference type="NCBI Taxonomy" id="61186"/>
    <lineage>
        <taxon>Eukaryota</taxon>
        <taxon>Fungi</taxon>
        <taxon>Dikarya</taxon>
        <taxon>Ascomycota</taxon>
        <taxon>Pezizomycotina</taxon>
        <taxon>Leotiomycetes</taxon>
        <taxon>Helotiales</taxon>
        <taxon>Sclerotiniaceae</taxon>
        <taxon>Monilinia</taxon>
    </lineage>
</organism>
<dbReference type="PRINTS" id="PR00069">
    <property type="entry name" value="ALDKETRDTASE"/>
</dbReference>
<dbReference type="Pfam" id="PF00248">
    <property type="entry name" value="Aldo_ket_red"/>
    <property type="match status" value="1"/>
</dbReference>
<dbReference type="InterPro" id="IPR018170">
    <property type="entry name" value="Aldo/ket_reductase_CS"/>
</dbReference>
<dbReference type="OrthoDB" id="416253at2759"/>
<feature type="domain" description="NADP-dependent oxidoreductase" evidence="3">
    <location>
        <begin position="81"/>
        <end position="321"/>
    </location>
</feature>
<dbReference type="AlphaFoldDB" id="A0A5N6K4T3"/>
<dbReference type="FunFam" id="3.20.20.100:FF:000015">
    <property type="entry name" value="Oxidoreductase, aldo/keto reductase family"/>
    <property type="match status" value="1"/>
</dbReference>
<dbReference type="Proteomes" id="UP000326757">
    <property type="component" value="Unassembled WGS sequence"/>
</dbReference>
<dbReference type="InterPro" id="IPR036812">
    <property type="entry name" value="NAD(P)_OxRdtase_dom_sf"/>
</dbReference>
<dbReference type="PROSITE" id="PS00798">
    <property type="entry name" value="ALDOKETO_REDUCTASE_1"/>
    <property type="match status" value="1"/>
</dbReference>
<dbReference type="InterPro" id="IPR020471">
    <property type="entry name" value="AKR"/>
</dbReference>
<evidence type="ECO:0000313" key="4">
    <source>
        <dbReference type="EMBL" id="KAB8297360.1"/>
    </source>
</evidence>
<evidence type="ECO:0000259" key="3">
    <source>
        <dbReference type="Pfam" id="PF00248"/>
    </source>
</evidence>
<keyword evidence="5" id="KW-1185">Reference proteome</keyword>
<dbReference type="GO" id="GO:0016491">
    <property type="term" value="F:oxidoreductase activity"/>
    <property type="evidence" value="ECO:0007669"/>
    <property type="project" value="UniProtKB-KW"/>
</dbReference>
<gene>
    <name evidence="4" type="ORF">EYC80_002706</name>
</gene>
<dbReference type="PANTHER" id="PTHR43827:SF13">
    <property type="entry name" value="ALDO_KETO REDUCTASE FAMILY PROTEIN"/>
    <property type="match status" value="1"/>
</dbReference>
<protein>
    <recommendedName>
        <fullName evidence="3">NADP-dependent oxidoreductase domain-containing protein</fullName>
    </recommendedName>
</protein>
<comment type="caution">
    <text evidence="4">The sequence shown here is derived from an EMBL/GenBank/DDBJ whole genome shotgun (WGS) entry which is preliminary data.</text>
</comment>
<dbReference type="InterPro" id="IPR023210">
    <property type="entry name" value="NADP_OxRdtase_dom"/>
</dbReference>
<proteinExistence type="inferred from homology"/>
<dbReference type="SUPFAM" id="SSF51430">
    <property type="entry name" value="NAD(P)-linked oxidoreductase"/>
    <property type="match status" value="1"/>
</dbReference>
<dbReference type="EMBL" id="VIGI01000008">
    <property type="protein sequence ID" value="KAB8297360.1"/>
    <property type="molecule type" value="Genomic_DNA"/>
</dbReference>
<keyword evidence="2" id="KW-0560">Oxidoreductase</keyword>
<evidence type="ECO:0000313" key="5">
    <source>
        <dbReference type="Proteomes" id="UP000326757"/>
    </source>
</evidence>